<dbReference type="EMBL" id="LR798192">
    <property type="protein sequence ID" value="CAB5079556.1"/>
    <property type="molecule type" value="Genomic_DNA"/>
</dbReference>
<sequence length="53" mass="6365">MSQNRMQNEYELWCEDWKPQIKGQNHPTSYEGFEAGWMACLEVMLERLELSKV</sequence>
<gene>
    <name evidence="1" type="ORF">UFOVP146_8</name>
</gene>
<organism evidence="1">
    <name type="scientific">uncultured Caudovirales phage</name>
    <dbReference type="NCBI Taxonomy" id="2100421"/>
    <lineage>
        <taxon>Viruses</taxon>
        <taxon>Duplodnaviria</taxon>
        <taxon>Heunggongvirae</taxon>
        <taxon>Uroviricota</taxon>
        <taxon>Caudoviricetes</taxon>
        <taxon>Peduoviridae</taxon>
        <taxon>Maltschvirus</taxon>
        <taxon>Maltschvirus maltsch</taxon>
    </lineage>
</organism>
<evidence type="ECO:0000313" key="1">
    <source>
        <dbReference type="EMBL" id="CAB5079556.1"/>
    </source>
</evidence>
<name>A0A6J7VKU4_9CAUD</name>
<accession>A0A6J7VKU4</accession>
<reference evidence="1" key="1">
    <citation type="submission" date="2020-05" db="EMBL/GenBank/DDBJ databases">
        <authorList>
            <person name="Chiriac C."/>
            <person name="Salcher M."/>
            <person name="Ghai R."/>
            <person name="Kavagutti S V."/>
        </authorList>
    </citation>
    <scope>NUCLEOTIDE SEQUENCE</scope>
</reference>
<proteinExistence type="predicted"/>
<protein>
    <submittedName>
        <fullName evidence="1">Uncharacterized protein</fullName>
    </submittedName>
</protein>